<dbReference type="STRING" id="1385519.N801_11885"/>
<feature type="transmembrane region" description="Helical" evidence="12">
    <location>
        <begin position="48"/>
        <end position="67"/>
    </location>
</feature>
<sequence>MAAPDETTGSGLVIARIGGVPVQIGASWFLLAAVITVIVGSGAPELGVTAYVVGVAYAVSLLVSVLVHEGAHAGMARALGLPVHRVVADLWGGHTAYDARLSTPGKAAAIAAVGPVANVLLAAVAWVASELVTADIPQRVLFGVVVVNLLLAAFNLLPGLPLDGGQLVDALVWRLTGRRERGLIAAGWTGRLVVVGLVLWFVVLPLLAGGSPSVTSIVWMGLIAVFMWQGATAAIRTGQARQMLGRGTVAQVVRPVPVLRGHDVLESAAATAGLAVVVGPGGLPTSLVLPRDAAAVPRERWASTPVSALARVQPDGWVAHTTSSEDLTAVVTAIQESGSQVVVAVEGGRVLGLVTVEAVNAVITAN</sequence>
<dbReference type="Pfam" id="PF02163">
    <property type="entry name" value="Peptidase_M50"/>
    <property type="match status" value="1"/>
</dbReference>
<evidence type="ECO:0000313" key="14">
    <source>
        <dbReference type="EMBL" id="KGN42836.1"/>
    </source>
</evidence>
<organism evidence="14 15">
    <name type="scientific">Knoellia aerolata DSM 18566</name>
    <dbReference type="NCBI Taxonomy" id="1385519"/>
    <lineage>
        <taxon>Bacteria</taxon>
        <taxon>Bacillati</taxon>
        <taxon>Actinomycetota</taxon>
        <taxon>Actinomycetes</taxon>
        <taxon>Micrococcales</taxon>
        <taxon>Intrasporangiaceae</taxon>
        <taxon>Knoellia</taxon>
    </lineage>
</organism>
<evidence type="ECO:0000256" key="3">
    <source>
        <dbReference type="ARBA" id="ARBA00007931"/>
    </source>
</evidence>
<comment type="caution">
    <text evidence="14">The sequence shown here is derived from an EMBL/GenBank/DDBJ whole genome shotgun (WGS) entry which is preliminary data.</text>
</comment>
<keyword evidence="10" id="KW-0482">Metalloprotease</keyword>
<reference evidence="14 15" key="1">
    <citation type="submission" date="2013-08" db="EMBL/GenBank/DDBJ databases">
        <title>The genome sequence of Knoellia aerolata.</title>
        <authorList>
            <person name="Zhu W."/>
            <person name="Wang G."/>
        </authorList>
    </citation>
    <scope>NUCLEOTIDE SEQUENCE [LARGE SCALE GENOMIC DNA]</scope>
    <source>
        <strain evidence="14 15">DSM 18566</strain>
    </source>
</reference>
<keyword evidence="15" id="KW-1185">Reference proteome</keyword>
<dbReference type="PANTHER" id="PTHR39188:SF3">
    <property type="entry name" value="STAGE IV SPORULATION PROTEIN FB"/>
    <property type="match status" value="1"/>
</dbReference>
<feature type="domain" description="Peptidase M50" evidence="13">
    <location>
        <begin position="137"/>
        <end position="180"/>
    </location>
</feature>
<evidence type="ECO:0000256" key="7">
    <source>
        <dbReference type="ARBA" id="ARBA00022801"/>
    </source>
</evidence>
<comment type="similarity">
    <text evidence="3">Belongs to the peptidase M50B family.</text>
</comment>
<evidence type="ECO:0000256" key="11">
    <source>
        <dbReference type="ARBA" id="ARBA00023136"/>
    </source>
</evidence>
<dbReference type="PANTHER" id="PTHR39188">
    <property type="entry name" value="MEMBRANE-ASSOCIATED ZINC METALLOPROTEASE M50B"/>
    <property type="match status" value="1"/>
</dbReference>
<keyword evidence="5 12" id="KW-0812">Transmembrane</keyword>
<dbReference type="OrthoDB" id="9781963at2"/>
<evidence type="ECO:0000256" key="12">
    <source>
        <dbReference type="SAM" id="Phobius"/>
    </source>
</evidence>
<proteinExistence type="inferred from homology"/>
<dbReference type="GO" id="GO:0008237">
    <property type="term" value="F:metallopeptidase activity"/>
    <property type="evidence" value="ECO:0007669"/>
    <property type="project" value="UniProtKB-KW"/>
</dbReference>
<evidence type="ECO:0000256" key="8">
    <source>
        <dbReference type="ARBA" id="ARBA00022833"/>
    </source>
</evidence>
<protein>
    <submittedName>
        <fullName evidence="14">Peptidase M50</fullName>
    </submittedName>
</protein>
<dbReference type="AlphaFoldDB" id="A0A0A0K4T1"/>
<feature type="transmembrane region" description="Helical" evidence="12">
    <location>
        <begin position="20"/>
        <end position="42"/>
    </location>
</feature>
<comment type="cofactor">
    <cofactor evidence="1">
        <name>Zn(2+)</name>
        <dbReference type="ChEBI" id="CHEBI:29105"/>
    </cofactor>
</comment>
<dbReference type="GO" id="GO:0046872">
    <property type="term" value="F:metal ion binding"/>
    <property type="evidence" value="ECO:0007669"/>
    <property type="project" value="UniProtKB-KW"/>
</dbReference>
<evidence type="ECO:0000256" key="2">
    <source>
        <dbReference type="ARBA" id="ARBA00004141"/>
    </source>
</evidence>
<keyword evidence="11 12" id="KW-0472">Membrane</keyword>
<dbReference type="GO" id="GO:0016020">
    <property type="term" value="C:membrane"/>
    <property type="evidence" value="ECO:0007669"/>
    <property type="project" value="UniProtKB-SubCell"/>
</dbReference>
<name>A0A0A0K4T1_9MICO</name>
<evidence type="ECO:0000256" key="4">
    <source>
        <dbReference type="ARBA" id="ARBA00022670"/>
    </source>
</evidence>
<dbReference type="InterPro" id="IPR008915">
    <property type="entry name" value="Peptidase_M50"/>
</dbReference>
<keyword evidence="4" id="KW-0645">Protease</keyword>
<keyword evidence="8" id="KW-0862">Zinc</keyword>
<dbReference type="Proteomes" id="UP000030013">
    <property type="component" value="Unassembled WGS sequence"/>
</dbReference>
<evidence type="ECO:0000256" key="6">
    <source>
        <dbReference type="ARBA" id="ARBA00022723"/>
    </source>
</evidence>
<evidence type="ECO:0000256" key="5">
    <source>
        <dbReference type="ARBA" id="ARBA00022692"/>
    </source>
</evidence>
<keyword evidence="9 12" id="KW-1133">Transmembrane helix</keyword>
<evidence type="ECO:0000313" key="15">
    <source>
        <dbReference type="Proteomes" id="UP000030013"/>
    </source>
</evidence>
<accession>A0A0A0K4T1</accession>
<keyword evidence="6" id="KW-0479">Metal-binding</keyword>
<feature type="transmembrane region" description="Helical" evidence="12">
    <location>
        <begin position="183"/>
        <end position="208"/>
    </location>
</feature>
<comment type="subcellular location">
    <subcellularLocation>
        <location evidence="2">Membrane</location>
        <topology evidence="2">Multi-pass membrane protein</topology>
    </subcellularLocation>
</comment>
<dbReference type="eggNOG" id="COG1994">
    <property type="taxonomic scope" value="Bacteria"/>
</dbReference>
<evidence type="ECO:0000256" key="9">
    <source>
        <dbReference type="ARBA" id="ARBA00022989"/>
    </source>
</evidence>
<feature type="transmembrane region" description="Helical" evidence="12">
    <location>
        <begin position="107"/>
        <end position="128"/>
    </location>
</feature>
<evidence type="ECO:0000259" key="13">
    <source>
        <dbReference type="Pfam" id="PF02163"/>
    </source>
</evidence>
<evidence type="ECO:0000256" key="1">
    <source>
        <dbReference type="ARBA" id="ARBA00001947"/>
    </source>
</evidence>
<dbReference type="EMBL" id="AVPL01000002">
    <property type="protein sequence ID" value="KGN42836.1"/>
    <property type="molecule type" value="Genomic_DNA"/>
</dbReference>
<feature type="transmembrane region" description="Helical" evidence="12">
    <location>
        <begin position="140"/>
        <end position="162"/>
    </location>
</feature>
<keyword evidence="7" id="KW-0378">Hydrolase</keyword>
<evidence type="ECO:0000256" key="10">
    <source>
        <dbReference type="ARBA" id="ARBA00023049"/>
    </source>
</evidence>
<dbReference type="RefSeq" id="WP_035932275.1">
    <property type="nucleotide sequence ID" value="NZ_AVPL01000002.1"/>
</dbReference>
<feature type="transmembrane region" description="Helical" evidence="12">
    <location>
        <begin position="214"/>
        <end position="235"/>
    </location>
</feature>
<dbReference type="GO" id="GO:0006508">
    <property type="term" value="P:proteolysis"/>
    <property type="evidence" value="ECO:0007669"/>
    <property type="project" value="UniProtKB-KW"/>
</dbReference>
<gene>
    <name evidence="14" type="ORF">N801_11885</name>
</gene>